<evidence type="ECO:0000256" key="1">
    <source>
        <dbReference type="SAM" id="Phobius"/>
    </source>
</evidence>
<feature type="transmembrane region" description="Helical" evidence="1">
    <location>
        <begin position="114"/>
        <end position="131"/>
    </location>
</feature>
<dbReference type="OrthoDB" id="8759010at2"/>
<keyword evidence="1" id="KW-1133">Transmembrane helix</keyword>
<protein>
    <submittedName>
        <fullName evidence="2">DUF2306 domain-containing protein</fullName>
    </submittedName>
</protein>
<dbReference type="InterPro" id="IPR018750">
    <property type="entry name" value="DUF2306_membrane"/>
</dbReference>
<dbReference type="RefSeq" id="WP_145845540.1">
    <property type="nucleotide sequence ID" value="NZ_CP042239.1"/>
</dbReference>
<organism evidence="2 3">
    <name type="scientific">Sphingomonas suaedae</name>
    <dbReference type="NCBI Taxonomy" id="2599297"/>
    <lineage>
        <taxon>Bacteria</taxon>
        <taxon>Pseudomonadati</taxon>
        <taxon>Pseudomonadota</taxon>
        <taxon>Alphaproteobacteria</taxon>
        <taxon>Sphingomonadales</taxon>
        <taxon>Sphingomonadaceae</taxon>
        <taxon>Sphingomonas</taxon>
    </lineage>
</organism>
<feature type="transmembrane region" description="Helical" evidence="1">
    <location>
        <begin position="48"/>
        <end position="70"/>
    </location>
</feature>
<name>A0A518RDM2_9SPHN</name>
<dbReference type="Proteomes" id="UP000318055">
    <property type="component" value="Chromosome"/>
</dbReference>
<dbReference type="EMBL" id="CP042239">
    <property type="protein sequence ID" value="QDX25504.1"/>
    <property type="molecule type" value="Genomic_DNA"/>
</dbReference>
<dbReference type="KEGG" id="ssua:FPZ54_05345"/>
<feature type="transmembrane region" description="Helical" evidence="1">
    <location>
        <begin position="82"/>
        <end position="102"/>
    </location>
</feature>
<evidence type="ECO:0000313" key="3">
    <source>
        <dbReference type="Proteomes" id="UP000318055"/>
    </source>
</evidence>
<accession>A0A518RDM2</accession>
<dbReference type="AlphaFoldDB" id="A0A518RDM2"/>
<keyword evidence="1" id="KW-0812">Transmembrane</keyword>
<reference evidence="2 3" key="1">
    <citation type="submission" date="2019-07" db="EMBL/GenBank/DDBJ databases">
        <title>Sphingomonas alkalisoli sp. nov., isolated from rhizosphere soil of Suaedae salsa.</title>
        <authorList>
            <person name="Zhang H."/>
            <person name="Xu L."/>
            <person name="Zhang J.-X."/>
            <person name="Sun J.-Q."/>
        </authorList>
    </citation>
    <scope>NUCLEOTIDE SEQUENCE [LARGE SCALE GENOMIC DNA]</scope>
    <source>
        <strain evidence="2 3">XS-10</strain>
    </source>
</reference>
<feature type="transmembrane region" description="Helical" evidence="1">
    <location>
        <begin position="12"/>
        <end position="33"/>
    </location>
</feature>
<dbReference type="Pfam" id="PF10067">
    <property type="entry name" value="DUF2306"/>
    <property type="match status" value="1"/>
</dbReference>
<feature type="transmembrane region" description="Helical" evidence="1">
    <location>
        <begin position="182"/>
        <end position="200"/>
    </location>
</feature>
<proteinExistence type="predicted"/>
<feature type="transmembrane region" description="Helical" evidence="1">
    <location>
        <begin position="143"/>
        <end position="162"/>
    </location>
</feature>
<keyword evidence="3" id="KW-1185">Reference proteome</keyword>
<keyword evidence="1" id="KW-0472">Membrane</keyword>
<gene>
    <name evidence="2" type="ORF">FPZ54_05345</name>
</gene>
<sequence>MSVAARRSGWAVFWLVVAIAAAWFLTDSFRFIAAREAPAGETLWGRCVWYFAHVALAIPVLLIAPLQFAATLRTRWPVLHRVLGRFYLAASLLAGVFAVHLGRTIATPETQVPLTLFALVWIGFVLIAWQAARLRRFDLHRGFVTRATALALSFVWVRMMAAGDGLLLGFVENIELRAATRGWLSFVLPLLVVEAWLSWWPAAKPLFARRPD</sequence>
<evidence type="ECO:0000313" key="2">
    <source>
        <dbReference type="EMBL" id="QDX25504.1"/>
    </source>
</evidence>